<dbReference type="Proteomes" id="UP001519460">
    <property type="component" value="Unassembled WGS sequence"/>
</dbReference>
<name>A0ABD0KXD6_9CAEN</name>
<keyword evidence="4" id="KW-1185">Reference proteome</keyword>
<dbReference type="EMBL" id="JACVVK020000108">
    <property type="protein sequence ID" value="KAK7491951.1"/>
    <property type="molecule type" value="Genomic_DNA"/>
</dbReference>
<feature type="domain" description="N-acetyltransferase" evidence="2">
    <location>
        <begin position="76"/>
        <end position="218"/>
    </location>
</feature>
<feature type="region of interest" description="Disordered" evidence="1">
    <location>
        <begin position="38"/>
        <end position="58"/>
    </location>
</feature>
<dbReference type="InterPro" id="IPR000182">
    <property type="entry name" value="GNAT_dom"/>
</dbReference>
<dbReference type="Pfam" id="PF00583">
    <property type="entry name" value="Acetyltransf_1"/>
    <property type="match status" value="1"/>
</dbReference>
<dbReference type="InterPro" id="IPR016181">
    <property type="entry name" value="Acyl_CoA_acyltransferase"/>
</dbReference>
<comment type="caution">
    <text evidence="3">The sequence shown here is derived from an EMBL/GenBank/DDBJ whole genome shotgun (WGS) entry which is preliminary data.</text>
</comment>
<protein>
    <recommendedName>
        <fullName evidence="2">N-acetyltransferase domain-containing protein</fullName>
    </recommendedName>
</protein>
<reference evidence="3 4" key="1">
    <citation type="journal article" date="2023" name="Sci. Data">
        <title>Genome assembly of the Korean intertidal mud-creeper Batillaria attramentaria.</title>
        <authorList>
            <person name="Patra A.K."/>
            <person name="Ho P.T."/>
            <person name="Jun S."/>
            <person name="Lee S.J."/>
            <person name="Kim Y."/>
            <person name="Won Y.J."/>
        </authorList>
    </citation>
    <scope>NUCLEOTIDE SEQUENCE [LARGE SCALE GENOMIC DNA]</scope>
    <source>
        <strain evidence="3">Wonlab-2016</strain>
    </source>
</reference>
<organism evidence="3 4">
    <name type="scientific">Batillaria attramentaria</name>
    <dbReference type="NCBI Taxonomy" id="370345"/>
    <lineage>
        <taxon>Eukaryota</taxon>
        <taxon>Metazoa</taxon>
        <taxon>Spiralia</taxon>
        <taxon>Lophotrochozoa</taxon>
        <taxon>Mollusca</taxon>
        <taxon>Gastropoda</taxon>
        <taxon>Caenogastropoda</taxon>
        <taxon>Sorbeoconcha</taxon>
        <taxon>Cerithioidea</taxon>
        <taxon>Batillariidae</taxon>
        <taxon>Batillaria</taxon>
    </lineage>
</organism>
<evidence type="ECO:0000259" key="2">
    <source>
        <dbReference type="PROSITE" id="PS51186"/>
    </source>
</evidence>
<dbReference type="AlphaFoldDB" id="A0ABD0KXD6"/>
<sequence length="225" mass="24835">MSLSNEFWCVYQFVTSQGKGYTSLPACSAADERLIPAQRSRGGFPPPPRDDNLKPRGGFGLPPGGIKSLKEAVNDMTIKEVKGSCAGRLFAQLSRQVTGYNYSIPEGGSALFAFCPGRSEPAGAVVFTMNHEGTEQNIIDFQFVHPRYQRMGIGKKLVLEAMEVMAVKNGNDVYLEAAIQARDFYKKLGFQDWGAVVETQGPGADIFKRMQPMKRRLTDYSYKGT</sequence>
<dbReference type="SUPFAM" id="SSF55729">
    <property type="entry name" value="Acyl-CoA N-acyltransferases (Nat)"/>
    <property type="match status" value="1"/>
</dbReference>
<evidence type="ECO:0000313" key="3">
    <source>
        <dbReference type="EMBL" id="KAK7491951.1"/>
    </source>
</evidence>
<accession>A0ABD0KXD6</accession>
<evidence type="ECO:0000256" key="1">
    <source>
        <dbReference type="SAM" id="MobiDB-lite"/>
    </source>
</evidence>
<evidence type="ECO:0000313" key="4">
    <source>
        <dbReference type="Proteomes" id="UP001519460"/>
    </source>
</evidence>
<dbReference type="CDD" id="cd04301">
    <property type="entry name" value="NAT_SF"/>
    <property type="match status" value="1"/>
</dbReference>
<dbReference type="PROSITE" id="PS51186">
    <property type="entry name" value="GNAT"/>
    <property type="match status" value="1"/>
</dbReference>
<gene>
    <name evidence="3" type="ORF">BaRGS_00016797</name>
</gene>
<dbReference type="Gene3D" id="3.40.630.30">
    <property type="match status" value="1"/>
</dbReference>
<proteinExistence type="predicted"/>